<dbReference type="InterPro" id="IPR011992">
    <property type="entry name" value="EF-hand-dom_pair"/>
</dbReference>
<dbReference type="SMART" id="SM00054">
    <property type="entry name" value="EFh"/>
    <property type="match status" value="3"/>
</dbReference>
<comment type="caution">
    <text evidence="3">The sequence shown here is derived from an EMBL/GenBank/DDBJ whole genome shotgun (WGS) entry which is preliminary data.</text>
</comment>
<evidence type="ECO:0000313" key="3">
    <source>
        <dbReference type="EMBL" id="CAE1317954.1"/>
    </source>
</evidence>
<feature type="domain" description="EF-hand" evidence="2">
    <location>
        <begin position="380"/>
        <end position="415"/>
    </location>
</feature>
<feature type="domain" description="EF-hand" evidence="2">
    <location>
        <begin position="343"/>
        <end position="378"/>
    </location>
</feature>
<dbReference type="OrthoDB" id="26525at2759"/>
<dbReference type="EMBL" id="CAHIKZ030004982">
    <property type="protein sequence ID" value="CAE1317954.1"/>
    <property type="molecule type" value="Genomic_DNA"/>
</dbReference>
<dbReference type="InterPro" id="IPR029021">
    <property type="entry name" value="Prot-tyrosine_phosphatase-like"/>
</dbReference>
<dbReference type="GO" id="GO:0005509">
    <property type="term" value="F:calcium ion binding"/>
    <property type="evidence" value="ECO:0007669"/>
    <property type="project" value="InterPro"/>
</dbReference>
<evidence type="ECO:0000256" key="1">
    <source>
        <dbReference type="ARBA" id="ARBA00022837"/>
    </source>
</evidence>
<dbReference type="SMR" id="A0A812ECQ0"/>
<name>A0A812ECQ0_ACAPH</name>
<gene>
    <name evidence="3" type="ORF">SPHA_68462</name>
</gene>
<dbReference type="SUPFAM" id="SSF52799">
    <property type="entry name" value="(Phosphotyrosine protein) phosphatases II"/>
    <property type="match status" value="1"/>
</dbReference>
<dbReference type="Gene3D" id="1.10.238.10">
    <property type="entry name" value="EF-hand"/>
    <property type="match status" value="1"/>
</dbReference>
<keyword evidence="1" id="KW-0106">Calcium</keyword>
<keyword evidence="4" id="KW-1185">Reference proteome</keyword>
<dbReference type="InterPro" id="IPR002048">
    <property type="entry name" value="EF_hand_dom"/>
</dbReference>
<dbReference type="SUPFAM" id="SSF47473">
    <property type="entry name" value="EF-hand"/>
    <property type="match status" value="1"/>
</dbReference>
<dbReference type="AlphaFoldDB" id="A0A812ECQ0"/>
<protein>
    <submittedName>
        <fullName evidence="3">CPK</fullName>
        <ecNumber evidence="3">2.7.11.1</ecNumber>
    </submittedName>
</protein>
<evidence type="ECO:0000313" key="4">
    <source>
        <dbReference type="Proteomes" id="UP000597762"/>
    </source>
</evidence>
<dbReference type="Pfam" id="PF13499">
    <property type="entry name" value="EF-hand_7"/>
    <property type="match status" value="1"/>
</dbReference>
<proteinExistence type="predicted"/>
<dbReference type="CDD" id="cd00051">
    <property type="entry name" value="EFh"/>
    <property type="match status" value="1"/>
</dbReference>
<organism evidence="3 4">
    <name type="scientific">Acanthosepion pharaonis</name>
    <name type="common">Pharaoh cuttlefish</name>
    <name type="synonym">Sepia pharaonis</name>
    <dbReference type="NCBI Taxonomy" id="158019"/>
    <lineage>
        <taxon>Eukaryota</taxon>
        <taxon>Metazoa</taxon>
        <taxon>Spiralia</taxon>
        <taxon>Lophotrochozoa</taxon>
        <taxon>Mollusca</taxon>
        <taxon>Cephalopoda</taxon>
        <taxon>Coleoidea</taxon>
        <taxon>Decapodiformes</taxon>
        <taxon>Sepiida</taxon>
        <taxon>Sepiina</taxon>
        <taxon>Sepiidae</taxon>
        <taxon>Acanthosepion</taxon>
    </lineage>
</organism>
<keyword evidence="3" id="KW-0808">Transferase</keyword>
<dbReference type="Pfam" id="PF13405">
    <property type="entry name" value="EF-hand_6"/>
    <property type="match status" value="1"/>
</dbReference>
<dbReference type="EC" id="2.7.11.1" evidence="3"/>
<dbReference type="InterPro" id="IPR018247">
    <property type="entry name" value="EF_Hand_1_Ca_BS"/>
</dbReference>
<dbReference type="GO" id="GO:0004674">
    <property type="term" value="F:protein serine/threonine kinase activity"/>
    <property type="evidence" value="ECO:0007669"/>
    <property type="project" value="UniProtKB-EC"/>
</dbReference>
<dbReference type="PROSITE" id="PS50222">
    <property type="entry name" value="EF_HAND_2"/>
    <property type="match status" value="2"/>
</dbReference>
<reference evidence="3" key="1">
    <citation type="submission" date="2021-01" db="EMBL/GenBank/DDBJ databases">
        <authorList>
            <person name="Li R."/>
            <person name="Bekaert M."/>
        </authorList>
    </citation>
    <scope>NUCLEOTIDE SEQUENCE</scope>
    <source>
        <strain evidence="3">Farmed</strain>
    </source>
</reference>
<dbReference type="PROSITE" id="PS00018">
    <property type="entry name" value="EF_HAND_1"/>
    <property type="match status" value="2"/>
</dbReference>
<dbReference type="Proteomes" id="UP000597762">
    <property type="component" value="Unassembled WGS sequence"/>
</dbReference>
<sequence length="447" mass="51328">MRMNSNIVNHRKLVGAVSAEPLLNATNRVEYKPPTDKSLQRHKITLCRQSSLPLENSQINLKRQSRQTSLSDFIHSLFSGKKRVEHILGDIEERNGNVSCPNINNREIVEKKFWRGHTEKTRNEKDNMKRASSAKKFSSSDVVSISQPSFQVPNIFITSLTRSCSDDKCCMGSTTVEQKMAVCKTSPVLSEGSSQANKSDRKCQEQHVVINSEFCHYNFQDPSQGRLYRNEHMAQITPYLFVGRAEAANDQRLLCKLDIHSLIDITNSPTYYLSSFISIPDSFFISFHSYSTHNSSLSLSLSLSFFLSFVETQKQFDSADTEKTGKLRFRDIVFLLARNGFRRKYNEAKRIFQELDTDEDKLISREEFMAAMDKIPEKNIKEMGMRKLFKEIDKDSSGYLTFDELNSAIQNLALDVNTEKISDILIHLCQSSEKIDYENFLEMYANQ</sequence>
<evidence type="ECO:0000259" key="2">
    <source>
        <dbReference type="PROSITE" id="PS50222"/>
    </source>
</evidence>
<accession>A0A812ECQ0</accession>